<dbReference type="RefSeq" id="XP_028042712.1">
    <property type="nucleotide sequence ID" value="XM_028186911.1"/>
</dbReference>
<dbReference type="Pfam" id="PF03732">
    <property type="entry name" value="Retrotrans_gag"/>
    <property type="match status" value="1"/>
</dbReference>
<dbReference type="OrthoDB" id="7472621at2759"/>
<dbReference type="KEGG" id="bman:114252436"/>
<dbReference type="GeneID" id="114252436"/>
<dbReference type="InterPro" id="IPR005162">
    <property type="entry name" value="Retrotrans_gag_dom"/>
</dbReference>
<evidence type="ECO:0000313" key="3">
    <source>
        <dbReference type="RefSeq" id="XP_028042712.1"/>
    </source>
</evidence>
<sequence length="359" mass="41234">MAVDPDQIYKALRPVPEFDGNPNILTRFIRICDQIVTQYIRTDPGNELNNLSLINGILNKITGPAARTINSNGIPENWLGIRTALINNFSDQRDETALYNDLSLLTQGNSSPQEFYDKCQTLFSTLMTYVTLHESIATTIEAKRDLYKKLTMQAFVRGLKEPLGSRIRCMRPTSIEKALEFVQEELNIMYLQQRNGFTSERRNLIQPTPTPPVKIPPMFPVAMPKQFSFGPNPGPSWERQPPPGPNNHWKPAFKFNAPQRMPNMPSRTQQMFASHPPNYNPRSNVFRLPQRNQGPKPMSGISHYVAKQLPLTGHDWSKSGNPPPTNYFKTREMNINECYDNNSYYYPDNDYYTHDYDPN</sequence>
<evidence type="ECO:0000313" key="2">
    <source>
        <dbReference type="Proteomes" id="UP000504629"/>
    </source>
</evidence>
<proteinExistence type="predicted"/>
<reference evidence="3" key="1">
    <citation type="submission" date="2025-08" db="UniProtKB">
        <authorList>
            <consortium name="RefSeq"/>
        </authorList>
    </citation>
    <scope>IDENTIFICATION</scope>
    <source>
        <tissue evidence="3">Silk gland</tissue>
    </source>
</reference>
<name>A0A6J2KP29_BOMMA</name>
<gene>
    <name evidence="3" type="primary">LOC114252436</name>
</gene>
<feature type="non-terminal residue" evidence="3">
    <location>
        <position position="359"/>
    </location>
</feature>
<feature type="domain" description="Retrotransposon gag" evidence="1">
    <location>
        <begin position="69"/>
        <end position="160"/>
    </location>
</feature>
<keyword evidence="2" id="KW-1185">Reference proteome</keyword>
<dbReference type="Proteomes" id="UP000504629">
    <property type="component" value="Unplaced"/>
</dbReference>
<protein>
    <submittedName>
        <fullName evidence="3">Uncharacterized protein LOC114252436</fullName>
    </submittedName>
</protein>
<evidence type="ECO:0000259" key="1">
    <source>
        <dbReference type="Pfam" id="PF03732"/>
    </source>
</evidence>
<organism evidence="2 3">
    <name type="scientific">Bombyx mandarina</name>
    <name type="common">Wild silk moth</name>
    <name type="synonym">Wild silkworm</name>
    <dbReference type="NCBI Taxonomy" id="7092"/>
    <lineage>
        <taxon>Eukaryota</taxon>
        <taxon>Metazoa</taxon>
        <taxon>Ecdysozoa</taxon>
        <taxon>Arthropoda</taxon>
        <taxon>Hexapoda</taxon>
        <taxon>Insecta</taxon>
        <taxon>Pterygota</taxon>
        <taxon>Neoptera</taxon>
        <taxon>Endopterygota</taxon>
        <taxon>Lepidoptera</taxon>
        <taxon>Glossata</taxon>
        <taxon>Ditrysia</taxon>
        <taxon>Bombycoidea</taxon>
        <taxon>Bombycidae</taxon>
        <taxon>Bombycinae</taxon>
        <taxon>Bombyx</taxon>
    </lineage>
</organism>
<dbReference type="AlphaFoldDB" id="A0A6J2KP29"/>
<accession>A0A6J2KP29</accession>